<dbReference type="PROSITE" id="PS00972">
    <property type="entry name" value="USP_1"/>
    <property type="match status" value="1"/>
</dbReference>
<gene>
    <name evidence="4" type="ORF">NSCI0253_LOCUS18874</name>
</gene>
<dbReference type="CDD" id="cd00121">
    <property type="entry name" value="MATH"/>
    <property type="match status" value="1"/>
</dbReference>
<sequence length="1416" mass="158724">MGEHEVGRSRTPPLGTLDEPSPKRVKVGDQELDERGADVTVPGEDKAPELPCRINDGGAAGGGCAVADATGETASPQQNSEVAVDTALPTITADALPPVAVRALIEEPIAEQEEAWTKEKLPLPREHELEFVLKDPRSFRQGTSILSPIRQLPGSFRFRLLVFPAGTESTGRPEQLAAFVEVVPPEGSQDLRWAFEGVKYQISVVNWRDYRRTTTQTDTFTFQRDSADRGWHRGFLKASEMTGESGWLSEEGDLCLRAACSARGAVLLINSGGNRRAVGHVGLKNHGATCYMNCLLQTLYHMGQFRHIVYSIDCQDPEPTITSAEDPLESGAMGDERPALPLLLALQNLFYRLQTSDVPVSCRELMRSFGWDTADAFMQHDAQELNRLLCDRLEEQMKGTAMDGAIKRLFEGEMQNYIECIDVDCRSTRNETFYDLQLNVRNDAGRDLRSLEESLRDFTNEETLDDENAYDAGCHGKQRARKGIRFKRFPPVLHIQLKRFMFDAERMDMCKLNGRVEYPVLLDLEAFAPGSGKYVLHTVVVHSGGVSSGHYYAFVHVNDGERNERWVKFDDEQVTTCSEHAAVEDNYGGEDPMVWSYFHLPPSQLKDKLVPTVQRIHNAYMLSYVRADLAEQILKAPNLDDEARSYRRLVDRCVRESRLAEERRRAKMEQATRIDVRLLLERDLTTLHGFWSHHDLPYSHRLRMSRDQPGEDLWREAEEICSVSMSHIALFLLHTRKTRQTRFKFMDPRQALRQHLTAHGAPHSSSADPHLVVLCVVSRGYDPHSLVWHAPPGTQEVPHDIKAWTDDICLLIVKYFCPTMQRLMTLGCYYCHIHDPLEVMVTERWLEDRLKPYVDRKEVAVLAPGTDLICWEEYCFSNPKDVLERNITTSIEKEGLYVGDVVIWQPAPPSGPRRRILEGPRRPPSVTGTVGATGEEEREEGTIASRATDDAGRGVDEDGDFPVLTARDLATRQINQVQVSVRLHSADAPWRPDGVPADGQWGTLPETSPLEMMPEDVVPEADTREFTSDARWSMASFTARVARAFGLADSVGSGQPFWLFGSLAPVAEESAPLFRSEAPAPRRRETLGEICPRAAMAAQQRVVFHAVLLPRPLPDTQRRRPVVVHFFDQQVREVGACVFHVTDVDAEELPLGDDEPERDSHMDGSMPTTGRCSVDPCEVLEMCRRHLDLQGNEQLRAKLALAGGGLPLRLLDISRGRIRNVQKDAGHPSAGTGTPEVDSEVASPMELVSPRVWPARGHNFLACALRVEPDCDSVGEAVTEQDLPDGDVSEERAAQMVEVFHAEPNGHAFGHPFLLRVSSGERAASIARRLQVKLVVPEGELRTWNLLLVDEDMRTPLEETDEWPIGRTLPLERGCLPWSPKAAAFCVERLHPAHRARSPVAGRSLRMQKPLTIRAS</sequence>
<dbReference type="GO" id="GO:0031647">
    <property type="term" value="P:regulation of protein stability"/>
    <property type="evidence" value="ECO:0007669"/>
    <property type="project" value="TreeGrafter"/>
</dbReference>
<evidence type="ECO:0000259" key="3">
    <source>
        <dbReference type="PROSITE" id="PS50235"/>
    </source>
</evidence>
<dbReference type="Gene3D" id="2.60.210.10">
    <property type="entry name" value="Apoptosis, Tumor Necrosis Factor Receptor Associated Protein 2, Chain A"/>
    <property type="match status" value="1"/>
</dbReference>
<evidence type="ECO:0000313" key="4">
    <source>
        <dbReference type="EMBL" id="CAD8844524.1"/>
    </source>
</evidence>
<feature type="domain" description="USP" evidence="3">
    <location>
        <begin position="281"/>
        <end position="600"/>
    </location>
</feature>
<feature type="domain" description="MATH" evidence="2">
    <location>
        <begin position="126"/>
        <end position="260"/>
    </location>
</feature>
<dbReference type="InterPro" id="IPR018200">
    <property type="entry name" value="USP_CS"/>
</dbReference>
<dbReference type="InterPro" id="IPR002083">
    <property type="entry name" value="MATH/TRAF_dom"/>
</dbReference>
<feature type="region of interest" description="Disordered" evidence="1">
    <location>
        <begin position="910"/>
        <end position="944"/>
    </location>
</feature>
<name>A0A7S1F4X9_NOCSC</name>
<dbReference type="Gene3D" id="3.90.70.10">
    <property type="entry name" value="Cysteine proteinases"/>
    <property type="match status" value="1"/>
</dbReference>
<dbReference type="InterPro" id="IPR008974">
    <property type="entry name" value="TRAF-like"/>
</dbReference>
<dbReference type="InterPro" id="IPR001394">
    <property type="entry name" value="Peptidase_C19_UCH"/>
</dbReference>
<dbReference type="Pfam" id="PF00443">
    <property type="entry name" value="UCH"/>
    <property type="match status" value="1"/>
</dbReference>
<organism evidence="4">
    <name type="scientific">Noctiluca scintillans</name>
    <name type="common">Sea sparkle</name>
    <name type="synonym">Red tide dinoflagellate</name>
    <dbReference type="NCBI Taxonomy" id="2966"/>
    <lineage>
        <taxon>Eukaryota</taxon>
        <taxon>Sar</taxon>
        <taxon>Alveolata</taxon>
        <taxon>Dinophyceae</taxon>
        <taxon>Noctilucales</taxon>
        <taxon>Noctilucaceae</taxon>
        <taxon>Noctiluca</taxon>
    </lineage>
</organism>
<dbReference type="GO" id="GO:0004843">
    <property type="term" value="F:cysteine-type deubiquitinase activity"/>
    <property type="evidence" value="ECO:0007669"/>
    <property type="project" value="InterPro"/>
</dbReference>
<dbReference type="GO" id="GO:0005829">
    <property type="term" value="C:cytosol"/>
    <property type="evidence" value="ECO:0007669"/>
    <property type="project" value="TreeGrafter"/>
</dbReference>
<dbReference type="InterPro" id="IPR038765">
    <property type="entry name" value="Papain-like_cys_pep_sf"/>
</dbReference>
<dbReference type="InterPro" id="IPR028889">
    <property type="entry name" value="USP"/>
</dbReference>
<dbReference type="CDD" id="cd02659">
    <property type="entry name" value="peptidase_C19C"/>
    <property type="match status" value="1"/>
</dbReference>
<protein>
    <recommendedName>
        <fullName evidence="5">Ubiquitinyl hydrolase 1</fullName>
    </recommendedName>
</protein>
<dbReference type="GO" id="GO:0016579">
    <property type="term" value="P:protein deubiquitination"/>
    <property type="evidence" value="ECO:0007669"/>
    <property type="project" value="InterPro"/>
</dbReference>
<feature type="compositionally biased region" description="Basic and acidic residues" evidence="1">
    <location>
        <begin position="20"/>
        <end position="48"/>
    </location>
</feature>
<evidence type="ECO:0000259" key="2">
    <source>
        <dbReference type="PROSITE" id="PS50144"/>
    </source>
</evidence>
<dbReference type="EMBL" id="HBFQ01026758">
    <property type="protein sequence ID" value="CAD8844524.1"/>
    <property type="molecule type" value="Transcribed_RNA"/>
</dbReference>
<proteinExistence type="predicted"/>
<evidence type="ECO:0000256" key="1">
    <source>
        <dbReference type="SAM" id="MobiDB-lite"/>
    </source>
</evidence>
<dbReference type="PROSITE" id="PS50235">
    <property type="entry name" value="USP_3"/>
    <property type="match status" value="1"/>
</dbReference>
<reference evidence="4" key="1">
    <citation type="submission" date="2021-01" db="EMBL/GenBank/DDBJ databases">
        <authorList>
            <person name="Corre E."/>
            <person name="Pelletier E."/>
            <person name="Niang G."/>
            <person name="Scheremetjew M."/>
            <person name="Finn R."/>
            <person name="Kale V."/>
            <person name="Holt S."/>
            <person name="Cochrane G."/>
            <person name="Meng A."/>
            <person name="Brown T."/>
            <person name="Cohen L."/>
        </authorList>
    </citation>
    <scope>NUCLEOTIDE SEQUENCE</scope>
</reference>
<dbReference type="PROSITE" id="PS50144">
    <property type="entry name" value="MATH"/>
    <property type="match status" value="1"/>
</dbReference>
<dbReference type="PANTHER" id="PTHR24006:SF644">
    <property type="entry name" value="UBIQUITIN CARBOXYL-TERMINAL HYDROLASE 7"/>
    <property type="match status" value="1"/>
</dbReference>
<dbReference type="SUPFAM" id="SSF54001">
    <property type="entry name" value="Cysteine proteinases"/>
    <property type="match status" value="1"/>
</dbReference>
<dbReference type="PANTHER" id="PTHR24006">
    <property type="entry name" value="UBIQUITIN CARBOXYL-TERMINAL HYDROLASE"/>
    <property type="match status" value="1"/>
</dbReference>
<accession>A0A7S1F4X9</accession>
<evidence type="ECO:0008006" key="5">
    <source>
        <dbReference type="Google" id="ProtNLM"/>
    </source>
</evidence>
<feature type="region of interest" description="Disordered" evidence="1">
    <location>
        <begin position="1"/>
        <end position="50"/>
    </location>
</feature>
<feature type="region of interest" description="Disordered" evidence="1">
    <location>
        <begin position="1149"/>
        <end position="1169"/>
    </location>
</feature>
<dbReference type="InterPro" id="IPR050164">
    <property type="entry name" value="Peptidase_C19"/>
</dbReference>
<dbReference type="GO" id="GO:0005634">
    <property type="term" value="C:nucleus"/>
    <property type="evidence" value="ECO:0007669"/>
    <property type="project" value="TreeGrafter"/>
</dbReference>